<reference evidence="9" key="2">
    <citation type="journal article" date="2024" name="Heliyon">
        <title>Complete genome sequence of the novel virulent phage PMBT24 infecting Enterocloster bolteae from the human gut.</title>
        <authorList>
            <person name="Sprotte S."/>
            <person name="Brinks E."/>
            <person name="Neve H."/>
            <person name="Franz C.M.A.P."/>
        </authorList>
    </citation>
    <scope>NUCLEOTIDE SEQUENCE</scope>
</reference>
<protein>
    <recommendedName>
        <fullName evidence="1">DNA-directed DNA polymerase</fullName>
        <ecNumber evidence="1">2.7.7.7</ecNumber>
    </recommendedName>
</protein>
<dbReference type="Pfam" id="PF02811">
    <property type="entry name" value="PHP"/>
    <property type="match status" value="1"/>
</dbReference>
<dbReference type="InterPro" id="IPR040982">
    <property type="entry name" value="DNA_pol3_finger"/>
</dbReference>
<keyword evidence="2" id="KW-0808">Transferase</keyword>
<dbReference type="EMBL" id="OQ326496">
    <property type="protein sequence ID" value="WDQ45493.1"/>
    <property type="molecule type" value="Genomic_DNA"/>
</dbReference>
<proteinExistence type="predicted"/>
<dbReference type="Pfam" id="PF17657">
    <property type="entry name" value="DNA_pol3_finger"/>
    <property type="match status" value="1"/>
</dbReference>
<dbReference type="Pfam" id="PF14579">
    <property type="entry name" value="HHH_6"/>
    <property type="match status" value="1"/>
</dbReference>
<keyword evidence="5" id="KW-0239">DNA-directed DNA polymerase</keyword>
<evidence type="ECO:0000256" key="7">
    <source>
        <dbReference type="SAM" id="Coils"/>
    </source>
</evidence>
<evidence type="ECO:0000256" key="4">
    <source>
        <dbReference type="ARBA" id="ARBA00022705"/>
    </source>
</evidence>
<comment type="catalytic activity">
    <reaction evidence="6">
        <text>DNA(n) + a 2'-deoxyribonucleoside 5'-triphosphate = DNA(n+1) + diphosphate</text>
        <dbReference type="Rhea" id="RHEA:22508"/>
        <dbReference type="Rhea" id="RHEA-COMP:17339"/>
        <dbReference type="Rhea" id="RHEA-COMP:17340"/>
        <dbReference type="ChEBI" id="CHEBI:33019"/>
        <dbReference type="ChEBI" id="CHEBI:61560"/>
        <dbReference type="ChEBI" id="CHEBI:173112"/>
        <dbReference type="EC" id="2.7.7.7"/>
    </reaction>
</comment>
<dbReference type="InterPro" id="IPR011708">
    <property type="entry name" value="DNA_pol3_alpha_NTPase_dom"/>
</dbReference>
<feature type="coiled-coil region" evidence="7">
    <location>
        <begin position="890"/>
        <end position="917"/>
    </location>
</feature>
<dbReference type="GO" id="GO:0006260">
    <property type="term" value="P:DNA replication"/>
    <property type="evidence" value="ECO:0007669"/>
    <property type="project" value="UniProtKB-KW"/>
</dbReference>
<dbReference type="InterPro" id="IPR004013">
    <property type="entry name" value="PHP_dom"/>
</dbReference>
<reference evidence="9" key="1">
    <citation type="submission" date="2023-01" db="EMBL/GenBank/DDBJ databases">
        <authorList>
            <person name="Sprotte S."/>
            <person name="Brinks E."/>
        </authorList>
    </citation>
    <scope>NUCLEOTIDE SEQUENCE</scope>
</reference>
<dbReference type="SMART" id="SM00481">
    <property type="entry name" value="POLIIIAc"/>
    <property type="match status" value="1"/>
</dbReference>
<evidence type="ECO:0000256" key="5">
    <source>
        <dbReference type="ARBA" id="ARBA00022932"/>
    </source>
</evidence>
<evidence type="ECO:0000313" key="9">
    <source>
        <dbReference type="EMBL" id="WDQ45493.1"/>
    </source>
</evidence>
<dbReference type="GO" id="GO:0003887">
    <property type="term" value="F:DNA-directed DNA polymerase activity"/>
    <property type="evidence" value="ECO:0007669"/>
    <property type="project" value="UniProtKB-KW"/>
</dbReference>
<evidence type="ECO:0000256" key="2">
    <source>
        <dbReference type="ARBA" id="ARBA00022679"/>
    </source>
</evidence>
<dbReference type="PANTHER" id="PTHR32294:SF0">
    <property type="entry name" value="DNA POLYMERASE III SUBUNIT ALPHA"/>
    <property type="match status" value="1"/>
</dbReference>
<dbReference type="EC" id="2.7.7.7" evidence="1"/>
<dbReference type="InterPro" id="IPR003141">
    <property type="entry name" value="Pol/His_phosphatase_N"/>
</dbReference>
<evidence type="ECO:0000256" key="3">
    <source>
        <dbReference type="ARBA" id="ARBA00022695"/>
    </source>
</evidence>
<dbReference type="InterPro" id="IPR016195">
    <property type="entry name" value="Pol/histidinol_Pase-like"/>
</dbReference>
<keyword evidence="7" id="KW-0175">Coiled coil</keyword>
<evidence type="ECO:0000256" key="6">
    <source>
        <dbReference type="ARBA" id="ARBA00049244"/>
    </source>
</evidence>
<feature type="domain" description="Polymerase/histidinol phosphatase N-terminal" evidence="8">
    <location>
        <begin position="6"/>
        <end position="82"/>
    </location>
</feature>
<dbReference type="Gene3D" id="1.10.150.870">
    <property type="match status" value="1"/>
</dbReference>
<accession>A0AAT9TVM2</accession>
<name>A0AAT9TVM2_9CAUD</name>
<evidence type="ECO:0000259" key="8">
    <source>
        <dbReference type="SMART" id="SM00481"/>
    </source>
</evidence>
<dbReference type="InterPro" id="IPR004805">
    <property type="entry name" value="DnaE2/DnaE/PolC"/>
</dbReference>
<evidence type="ECO:0000256" key="1">
    <source>
        <dbReference type="ARBA" id="ARBA00012417"/>
    </source>
</evidence>
<organism evidence="9">
    <name type="scientific">Enterocloster phage PMBT24</name>
    <dbReference type="NCBI Taxonomy" id="3025413"/>
    <lineage>
        <taxon>Viruses</taxon>
        <taxon>Duplodnaviria</taxon>
        <taxon>Heunggongvirae</taxon>
        <taxon>Uroviricota</taxon>
        <taxon>Caudoviricetes</taxon>
    </lineage>
</organism>
<dbReference type="SUPFAM" id="SSF89550">
    <property type="entry name" value="PHP domain-like"/>
    <property type="match status" value="1"/>
</dbReference>
<keyword evidence="4" id="KW-0235">DNA replication</keyword>
<dbReference type="PANTHER" id="PTHR32294">
    <property type="entry name" value="DNA POLYMERASE III SUBUNIT ALPHA"/>
    <property type="match status" value="1"/>
</dbReference>
<dbReference type="InterPro" id="IPR029460">
    <property type="entry name" value="DNAPol_HHH"/>
</dbReference>
<dbReference type="GO" id="GO:0008408">
    <property type="term" value="F:3'-5' exonuclease activity"/>
    <property type="evidence" value="ECO:0007669"/>
    <property type="project" value="InterPro"/>
</dbReference>
<keyword evidence="3" id="KW-0548">Nucleotidyltransferase</keyword>
<sequence length="1345" mass="157045">MTDIYFDNHNHSCYSSALLGFPDAITRVNELIQYAYDLGLSGIAITEHEGISSHMQALKYYEKMEKDRPFKLALGNEIYLMSEAEDMSNREGTDYTPYYHFILTALDTEGHKQLREISSKAWQRAYTSRRLMRRPTYYSDIEEIIGNNKGHLIASSACLGSYLDKLILQWKKPEPGYKEVQKSIGVLKRISDFLSWCNKVFGSNNFYLEIQPCKEDNVDQLIVNEAMKELSVQYGFKIIATTDTHYLNKESALYHKTLLNSKDGDREVDSFYATTYLMSPQELREHLRITFTDEEIDTIFKNSNEIADRVRTYDLKHMPMIPEIPLEKLPNFKITHRYKKYYDKYEYFKYYAYANNIQDQYFFYRIEKGLEKFIESKPQKNLETYIDRINKEAKELKGLSEIFNSHMAAYYTTVSRIVEIIWESNSFCMPSRGSAFGYLTCYLLEITQIDPVPLGDYAPYWRHLSTERGIEIPDIDLDSQNTKKQFIAYNIAKFWGFDRVLKVATFSEMTSKTAIEKSCKGLGISDDAAGYLKSLIPVERGMIWSLKDCLEGNTKKNRKPAKEFIKEINKYPNLKECALALEGIVVGRGLHAAGLIISNEPYTNYISCMKAPNGDLCTCYDLQDCEDCGIVKVDMLTVKASDKLRTTMDLLVEHKYLEWQGNLKATYDKYLHPDVINYDNPSMWGIIKDIYSLFQFDTPVSVNAINVVQPKNLMELSATNSILRLMGSGETTETPLQRYARYADVKEWEKDCHEYGLTEDEMDVIRQYCSDSRMLPESQEKVMLISMDKRVAGFSLKQANKLRKAIAKKDDEVLEATRIMFFEHCIKQGCRELFANYIWYELFGMSFGYSFSQLHSYAYSVIGLQELNVNYFFPPVFWACACLTVESSSTEENEDEYEDLERKKKNTGTNYEKMAKAIYRMKDYRINTLPPDINKSDLSFTPLVDESLILFGLGGITKMNRDVAKDIMSGRPYNSFKEFYDYQKNLLVPTGELDEKGNMIYRKSLVTKSIFATLIKAGCFDSLCDDKILMLKWLICWENPAKTTLTMANLSKCLELGCTLPKHLVKVYNFRKYVESPNFFYRKNEKFKTKKDYILEDKFARPFFEEHYINDLTEGKDFYYENDMLIVIDKSLDKVLKPELDELISYINNPSLVEEYNKKYWQQEYMNLVKYENIPKWSMETISFYPDKHELTGIDFEEYNISHYQDLPTSPIFVEKSSKNGKRKWRQYDLSRICGVVLSRNDSKHFINLLTPDNDVVMVKFNEGQYAYYKKSISETEEFDEDTNWFKKGTLLMISGYRKSEDDEEEFIAKKYKNSVFTHSVIKIRNVNPDLSLSLQFERADREEE</sequence>
<dbReference type="Pfam" id="PF07733">
    <property type="entry name" value="DNA_pol3_alpha"/>
    <property type="match status" value="1"/>
</dbReference>
<dbReference type="Gene3D" id="3.20.20.140">
    <property type="entry name" value="Metal-dependent hydrolases"/>
    <property type="match status" value="1"/>
</dbReference>